<dbReference type="InterPro" id="IPR050639">
    <property type="entry name" value="SSR_resolvase"/>
</dbReference>
<reference evidence="2 3" key="1">
    <citation type="submission" date="2018-11" db="EMBL/GenBank/DDBJ databases">
        <title>Rufibacter latericius sp. nov., isolated from water in Baiyang Lake.</title>
        <authorList>
            <person name="Yang Y."/>
        </authorList>
    </citation>
    <scope>NUCLEOTIDE SEQUENCE [LARGE SCALE GENOMIC DNA]</scope>
    <source>
        <strain evidence="2 3">MCC P1</strain>
    </source>
</reference>
<feature type="domain" description="Resolvase/invertase-type recombinase catalytic" evidence="1">
    <location>
        <begin position="3"/>
        <end position="152"/>
    </location>
</feature>
<protein>
    <submittedName>
        <fullName evidence="2">Recombinase family protein</fullName>
    </submittedName>
</protein>
<dbReference type="SUPFAM" id="SSF53041">
    <property type="entry name" value="Resolvase-like"/>
    <property type="match status" value="1"/>
</dbReference>
<evidence type="ECO:0000313" key="3">
    <source>
        <dbReference type="Proteomes" id="UP000271010"/>
    </source>
</evidence>
<dbReference type="InterPro" id="IPR006119">
    <property type="entry name" value="Resolv_N"/>
</dbReference>
<sequence>MRKAALLVRVSTQDQQHDRQLTELSEYAESMGLKVVETIVETVSGAKRNEERQAILRLIKLAQTGKINKVLVHEVTRLGRNTSQVLATLEELHKHKVSVVVKSYNIETLNPDGSLNSMAQFLFTLLTDIGRMERDTLITRVKSGMAEAKRKGIHVGRPKDSTKGKEAMLKEYKAVVKYIKADYTIRETATLTGVSVSTVQRVKKLL</sequence>
<dbReference type="Proteomes" id="UP000271010">
    <property type="component" value="Unassembled WGS sequence"/>
</dbReference>
<dbReference type="PANTHER" id="PTHR30461">
    <property type="entry name" value="DNA-INVERTASE FROM LAMBDOID PROPHAGE"/>
    <property type="match status" value="1"/>
</dbReference>
<dbReference type="Gene3D" id="3.40.50.1390">
    <property type="entry name" value="Resolvase, N-terminal catalytic domain"/>
    <property type="match status" value="1"/>
</dbReference>
<accession>A0A3M9MPB2</accession>
<evidence type="ECO:0000313" key="2">
    <source>
        <dbReference type="EMBL" id="RNI27356.1"/>
    </source>
</evidence>
<proteinExistence type="predicted"/>
<organism evidence="2 3">
    <name type="scientific">Rufibacter immobilis</name>
    <dbReference type="NCBI Taxonomy" id="1348778"/>
    <lineage>
        <taxon>Bacteria</taxon>
        <taxon>Pseudomonadati</taxon>
        <taxon>Bacteroidota</taxon>
        <taxon>Cytophagia</taxon>
        <taxon>Cytophagales</taxon>
        <taxon>Hymenobacteraceae</taxon>
        <taxon>Rufibacter</taxon>
    </lineage>
</organism>
<dbReference type="RefSeq" id="WP_123133824.1">
    <property type="nucleotide sequence ID" value="NZ_RJJE01000017.1"/>
</dbReference>
<keyword evidence="3" id="KW-1185">Reference proteome</keyword>
<evidence type="ECO:0000259" key="1">
    <source>
        <dbReference type="PROSITE" id="PS51736"/>
    </source>
</evidence>
<dbReference type="GO" id="GO:0003677">
    <property type="term" value="F:DNA binding"/>
    <property type="evidence" value="ECO:0007669"/>
    <property type="project" value="InterPro"/>
</dbReference>
<dbReference type="AlphaFoldDB" id="A0A3M9MPB2"/>
<name>A0A3M9MPB2_9BACT</name>
<dbReference type="GO" id="GO:0000150">
    <property type="term" value="F:DNA strand exchange activity"/>
    <property type="evidence" value="ECO:0007669"/>
    <property type="project" value="InterPro"/>
</dbReference>
<dbReference type="CDD" id="cd03768">
    <property type="entry name" value="SR_ResInv"/>
    <property type="match status" value="1"/>
</dbReference>
<comment type="caution">
    <text evidence="2">The sequence shown here is derived from an EMBL/GenBank/DDBJ whole genome shotgun (WGS) entry which is preliminary data.</text>
</comment>
<dbReference type="InterPro" id="IPR036162">
    <property type="entry name" value="Resolvase-like_N_sf"/>
</dbReference>
<dbReference type="EMBL" id="RJJE01000017">
    <property type="protein sequence ID" value="RNI27356.1"/>
    <property type="molecule type" value="Genomic_DNA"/>
</dbReference>
<dbReference type="SMART" id="SM00857">
    <property type="entry name" value="Resolvase"/>
    <property type="match status" value="1"/>
</dbReference>
<dbReference type="Pfam" id="PF00239">
    <property type="entry name" value="Resolvase"/>
    <property type="match status" value="1"/>
</dbReference>
<dbReference type="PROSITE" id="PS51736">
    <property type="entry name" value="RECOMBINASES_3"/>
    <property type="match status" value="1"/>
</dbReference>
<dbReference type="OrthoDB" id="9797501at2"/>
<dbReference type="PANTHER" id="PTHR30461:SF19">
    <property type="entry name" value="SITE-SPECIFIC RECOMBINASE RESOLVASE FAMILY"/>
    <property type="match status" value="1"/>
</dbReference>
<gene>
    <name evidence="2" type="ORF">EFA69_14540</name>
</gene>